<dbReference type="InterPro" id="IPR050189">
    <property type="entry name" value="MFS_Efflux_Transporters"/>
</dbReference>
<feature type="compositionally biased region" description="Basic and acidic residues" evidence="6">
    <location>
        <begin position="1"/>
        <end position="14"/>
    </location>
</feature>
<keyword evidence="3 7" id="KW-0812">Transmembrane</keyword>
<comment type="subcellular location">
    <subcellularLocation>
        <location evidence="1">Cell membrane</location>
        <topology evidence="1">Multi-pass membrane protein</topology>
    </subcellularLocation>
</comment>
<dbReference type="InterPro" id="IPR011701">
    <property type="entry name" value="MFS"/>
</dbReference>
<feature type="transmembrane region" description="Helical" evidence="7">
    <location>
        <begin position="125"/>
        <end position="146"/>
    </location>
</feature>
<feature type="region of interest" description="Disordered" evidence="6">
    <location>
        <begin position="426"/>
        <end position="445"/>
    </location>
</feature>
<evidence type="ECO:0000256" key="2">
    <source>
        <dbReference type="ARBA" id="ARBA00022475"/>
    </source>
</evidence>
<evidence type="ECO:0000256" key="7">
    <source>
        <dbReference type="SAM" id="Phobius"/>
    </source>
</evidence>
<feature type="transmembrane region" description="Helical" evidence="7">
    <location>
        <begin position="398"/>
        <end position="416"/>
    </location>
</feature>
<dbReference type="InterPro" id="IPR005829">
    <property type="entry name" value="Sugar_transporter_CS"/>
</dbReference>
<feature type="transmembrane region" description="Helical" evidence="7">
    <location>
        <begin position="275"/>
        <end position="292"/>
    </location>
</feature>
<feature type="transmembrane region" description="Helical" evidence="7">
    <location>
        <begin position="158"/>
        <end position="180"/>
    </location>
</feature>
<dbReference type="HOGENOM" id="CLU_001265_61_5_4"/>
<organism evidence="9 10">
    <name type="scientific">Ralstonia solanacearum (strain Po82)</name>
    <dbReference type="NCBI Taxonomy" id="1031711"/>
    <lineage>
        <taxon>Bacteria</taxon>
        <taxon>Pseudomonadati</taxon>
        <taxon>Pseudomonadota</taxon>
        <taxon>Betaproteobacteria</taxon>
        <taxon>Burkholderiales</taxon>
        <taxon>Burkholderiaceae</taxon>
        <taxon>Ralstonia</taxon>
        <taxon>Ralstonia solanacearum species complex</taxon>
    </lineage>
</organism>
<evidence type="ECO:0000256" key="4">
    <source>
        <dbReference type="ARBA" id="ARBA00022989"/>
    </source>
</evidence>
<dbReference type="GO" id="GO:0022857">
    <property type="term" value="F:transmembrane transporter activity"/>
    <property type="evidence" value="ECO:0007669"/>
    <property type="project" value="InterPro"/>
</dbReference>
<name>F6G4T3_RALS8</name>
<protein>
    <submittedName>
        <fullName evidence="9">4-hydroxybenzoate transporter protein</fullName>
    </submittedName>
</protein>
<feature type="transmembrane region" description="Helical" evidence="7">
    <location>
        <begin position="186"/>
        <end position="204"/>
    </location>
</feature>
<dbReference type="Gene3D" id="1.20.1250.20">
    <property type="entry name" value="MFS general substrate transporter like domains"/>
    <property type="match status" value="1"/>
</dbReference>
<dbReference type="InterPro" id="IPR036259">
    <property type="entry name" value="MFS_trans_sf"/>
</dbReference>
<dbReference type="Proteomes" id="UP000007953">
    <property type="component" value="Chromosome"/>
</dbReference>
<accession>F6G4T3</accession>
<evidence type="ECO:0000256" key="5">
    <source>
        <dbReference type="ARBA" id="ARBA00023136"/>
    </source>
</evidence>
<dbReference type="PROSITE" id="PS00216">
    <property type="entry name" value="SUGAR_TRANSPORT_1"/>
    <property type="match status" value="1"/>
</dbReference>
<dbReference type="EMBL" id="CP002819">
    <property type="protein sequence ID" value="AEG67342.1"/>
    <property type="molecule type" value="Genomic_DNA"/>
</dbReference>
<dbReference type="KEGG" id="rsn:RSPO_c00038"/>
<dbReference type="CDD" id="cd17324">
    <property type="entry name" value="MFS_NepI_like"/>
    <property type="match status" value="1"/>
</dbReference>
<reference evidence="9 10" key="1">
    <citation type="journal article" date="2011" name="J. Bacteriol.">
        <title>Complete genome sequence of the plant pathogen Ralstonia solanacearum strain Po82.</title>
        <authorList>
            <person name="Xu J."/>
            <person name="Zheng H.J."/>
            <person name="Liu L."/>
            <person name="Pan Z.C."/>
            <person name="Prior P."/>
            <person name="Tang B."/>
            <person name="Xu J.S."/>
            <person name="Zhang H."/>
            <person name="Tian Q."/>
            <person name="Zhang L.Q."/>
            <person name="Feng J."/>
        </authorList>
    </citation>
    <scope>NUCLEOTIDE SEQUENCE [LARGE SCALE GENOMIC DNA]</scope>
    <source>
        <strain evidence="9 10">Po82</strain>
    </source>
</reference>
<feature type="transmembrane region" description="Helical" evidence="7">
    <location>
        <begin position="367"/>
        <end position="386"/>
    </location>
</feature>
<dbReference type="Pfam" id="PF07690">
    <property type="entry name" value="MFS_1"/>
    <property type="match status" value="1"/>
</dbReference>
<feature type="region of interest" description="Disordered" evidence="6">
    <location>
        <begin position="1"/>
        <end position="21"/>
    </location>
</feature>
<dbReference type="PANTHER" id="PTHR43124">
    <property type="entry name" value="PURINE EFFLUX PUMP PBUE"/>
    <property type="match status" value="1"/>
</dbReference>
<feature type="domain" description="Major facilitator superfamily (MFS) profile" evidence="8">
    <location>
        <begin position="34"/>
        <end position="420"/>
    </location>
</feature>
<evidence type="ECO:0000313" key="9">
    <source>
        <dbReference type="EMBL" id="AEG67342.1"/>
    </source>
</evidence>
<dbReference type="PROSITE" id="PS50850">
    <property type="entry name" value="MFS"/>
    <property type="match status" value="1"/>
</dbReference>
<feature type="transmembrane region" description="Helical" evidence="7">
    <location>
        <begin position="100"/>
        <end position="119"/>
    </location>
</feature>
<evidence type="ECO:0000256" key="1">
    <source>
        <dbReference type="ARBA" id="ARBA00004651"/>
    </source>
</evidence>
<evidence type="ECO:0000256" key="3">
    <source>
        <dbReference type="ARBA" id="ARBA00022692"/>
    </source>
</evidence>
<dbReference type="GO" id="GO:0005886">
    <property type="term" value="C:plasma membrane"/>
    <property type="evidence" value="ECO:0007669"/>
    <property type="project" value="UniProtKB-SubCell"/>
</dbReference>
<evidence type="ECO:0000259" key="8">
    <source>
        <dbReference type="PROSITE" id="PS50850"/>
    </source>
</evidence>
<feature type="transmembrane region" description="Helical" evidence="7">
    <location>
        <begin position="328"/>
        <end position="346"/>
    </location>
</feature>
<sequence>MADPRITGHPEKQHAFSPIPAPMPTLAPQRERRLLWLLALTQFTIIMDFMVMMPLGPQIMHTFGIGPAAFATAVSAYSWCSGASGLLAATYIDRFDRRHLLLVVYALFSLSNLACALASTFPLLLAARAFAGLSGGVLGSVILAIVSDVIPPARRGAATGVIMSSFALAAVAGVPIGIALGAHLGWAAPFFLLTALTAVFWLGARRTVPSLTEHLREGGDSLGRILGGLWQLLTHPHHLRAFVLTLVMMTAHMMVIPFISPVLVANHGVAPQDLSWLYVAGGAATFFTSRAVGRLADRYGRRRAFVVAALLSCIPVLVMTHLPDWPFIGMLLFFPCFMVVLSSRMVPMQALMTTVPAPQVRGAFLSANSAVMSLGTGCGAWLGGLLLSTGAGGHIDGYGFNGWVAVAASLFCVLWVRNVKGSDVHGDPSMHAQRPASAQNEAERA</sequence>
<feature type="transmembrane region" description="Helical" evidence="7">
    <location>
        <begin position="304"/>
        <end position="322"/>
    </location>
</feature>
<dbReference type="PATRIC" id="fig|1031711.3.peg.36"/>
<proteinExistence type="predicted"/>
<feature type="compositionally biased region" description="Polar residues" evidence="6">
    <location>
        <begin position="436"/>
        <end position="445"/>
    </location>
</feature>
<keyword evidence="5 7" id="KW-0472">Membrane</keyword>
<feature type="transmembrane region" description="Helical" evidence="7">
    <location>
        <begin position="68"/>
        <end position="88"/>
    </location>
</feature>
<dbReference type="PANTHER" id="PTHR43124:SF3">
    <property type="entry name" value="CHLORAMPHENICOL EFFLUX PUMP RV0191"/>
    <property type="match status" value="1"/>
</dbReference>
<evidence type="ECO:0000256" key="6">
    <source>
        <dbReference type="SAM" id="MobiDB-lite"/>
    </source>
</evidence>
<dbReference type="InterPro" id="IPR020846">
    <property type="entry name" value="MFS_dom"/>
</dbReference>
<dbReference type="SUPFAM" id="SSF103473">
    <property type="entry name" value="MFS general substrate transporter"/>
    <property type="match status" value="1"/>
</dbReference>
<keyword evidence="2" id="KW-1003">Cell membrane</keyword>
<feature type="transmembrane region" description="Helical" evidence="7">
    <location>
        <begin position="241"/>
        <end position="263"/>
    </location>
</feature>
<evidence type="ECO:0000313" key="10">
    <source>
        <dbReference type="Proteomes" id="UP000007953"/>
    </source>
</evidence>
<gene>
    <name evidence="9" type="primary">pcaK</name>
    <name evidence="9" type="ordered locus">RSPO_c00038</name>
</gene>
<feature type="transmembrane region" description="Helical" evidence="7">
    <location>
        <begin position="34"/>
        <end position="56"/>
    </location>
</feature>
<keyword evidence="4 7" id="KW-1133">Transmembrane helix</keyword>
<dbReference type="AlphaFoldDB" id="F6G4T3"/>
<dbReference type="eggNOG" id="COG2814">
    <property type="taxonomic scope" value="Bacteria"/>
</dbReference>